<accession>A0A143YPL0</accession>
<keyword evidence="7" id="KW-1185">Reference proteome</keyword>
<dbReference type="Pfam" id="PF13520">
    <property type="entry name" value="AA_permease_2"/>
    <property type="match status" value="1"/>
</dbReference>
<dbReference type="PANTHER" id="PTHR11785">
    <property type="entry name" value="AMINO ACID TRANSPORTER"/>
    <property type="match status" value="1"/>
</dbReference>
<dbReference type="OrthoDB" id="3181223at2"/>
<dbReference type="EMBL" id="FJNE01000005">
    <property type="protein sequence ID" value="CZQ95324.1"/>
    <property type="molecule type" value="Genomic_DNA"/>
</dbReference>
<keyword evidence="2 5" id="KW-0812">Transmembrane</keyword>
<feature type="transmembrane region" description="Helical" evidence="5">
    <location>
        <begin position="401"/>
        <end position="418"/>
    </location>
</feature>
<evidence type="ECO:0000256" key="3">
    <source>
        <dbReference type="ARBA" id="ARBA00022989"/>
    </source>
</evidence>
<feature type="transmembrane region" description="Helical" evidence="5">
    <location>
        <begin position="424"/>
        <end position="442"/>
    </location>
</feature>
<proteinExistence type="predicted"/>
<dbReference type="AlphaFoldDB" id="A0A143YPL0"/>
<evidence type="ECO:0000313" key="7">
    <source>
        <dbReference type="Proteomes" id="UP000242754"/>
    </source>
</evidence>
<dbReference type="PANTHER" id="PTHR11785:SF512">
    <property type="entry name" value="SOBREMESA, ISOFORM B"/>
    <property type="match status" value="1"/>
</dbReference>
<dbReference type="GO" id="GO:0015179">
    <property type="term" value="F:L-amino acid transmembrane transporter activity"/>
    <property type="evidence" value="ECO:0007669"/>
    <property type="project" value="TreeGrafter"/>
</dbReference>
<keyword evidence="3 5" id="KW-1133">Transmembrane helix</keyword>
<feature type="transmembrane region" description="Helical" evidence="5">
    <location>
        <begin position="233"/>
        <end position="251"/>
    </location>
</feature>
<reference evidence="6 7" key="1">
    <citation type="submission" date="2016-02" db="EMBL/GenBank/DDBJ databases">
        <authorList>
            <person name="Wen L."/>
            <person name="He K."/>
            <person name="Yang H."/>
        </authorList>
    </citation>
    <scope>NUCLEOTIDE SEQUENCE [LARGE SCALE GENOMIC DNA]</scope>
    <source>
        <strain evidence="6">Trichococcus palustris</strain>
    </source>
</reference>
<dbReference type="STRING" id="140314.SAMN04488076_1115"/>
<evidence type="ECO:0000313" key="6">
    <source>
        <dbReference type="EMBL" id="CZQ95324.1"/>
    </source>
</evidence>
<evidence type="ECO:0000256" key="4">
    <source>
        <dbReference type="ARBA" id="ARBA00023136"/>
    </source>
</evidence>
<dbReference type="InterPro" id="IPR050598">
    <property type="entry name" value="AminoAcid_Transporter"/>
</dbReference>
<gene>
    <name evidence="6" type="ORF">Tpal_1875</name>
</gene>
<dbReference type="InterPro" id="IPR002293">
    <property type="entry name" value="AA/rel_permease1"/>
</dbReference>
<comment type="subcellular location">
    <subcellularLocation>
        <location evidence="1">Membrane</location>
        <topology evidence="1">Multi-pass membrane protein</topology>
    </subcellularLocation>
</comment>
<evidence type="ECO:0000256" key="1">
    <source>
        <dbReference type="ARBA" id="ARBA00004141"/>
    </source>
</evidence>
<feature type="transmembrane region" description="Helical" evidence="5">
    <location>
        <begin position="361"/>
        <end position="381"/>
    </location>
</feature>
<dbReference type="RefSeq" id="WP_087033438.1">
    <property type="nucleotide sequence ID" value="NZ_FJNE01000005.1"/>
</dbReference>
<feature type="transmembrane region" description="Helical" evidence="5">
    <location>
        <begin position="158"/>
        <end position="176"/>
    </location>
</feature>
<feature type="transmembrane region" description="Helical" evidence="5">
    <location>
        <begin position="337"/>
        <end position="355"/>
    </location>
</feature>
<name>A0A143YPL0_9LACT</name>
<dbReference type="Proteomes" id="UP000242754">
    <property type="component" value="Unassembled WGS sequence"/>
</dbReference>
<protein>
    <submittedName>
        <fullName evidence="6">Amino acid/polyamine transporter i</fullName>
    </submittedName>
</protein>
<keyword evidence="4 5" id="KW-0472">Membrane</keyword>
<dbReference type="PIRSF" id="PIRSF006060">
    <property type="entry name" value="AA_transporter"/>
    <property type="match status" value="1"/>
</dbReference>
<evidence type="ECO:0000256" key="2">
    <source>
        <dbReference type="ARBA" id="ARBA00022692"/>
    </source>
</evidence>
<feature type="transmembrane region" description="Helical" evidence="5">
    <location>
        <begin position="196"/>
        <end position="213"/>
    </location>
</feature>
<sequence length="447" mass="48254">MANGNNGLKKEIGIFDGISIIGGIMLGSSIFYLGSYVLIRTDMNFGLAILAWIAGGLISLLCGLCYAELGASDPRAGGITVYLSTAYSPIVGFLYGFNLFLLAGPGSIAAVALVLASVIQQIVPFGDFGMKSVAVLSILGLSIVNYRGAELGTLVQNLSMIGKIIPIILILVVGLIKGGNVPDLSIPFGTAGYDLGSIINMVAVAVVVTLWAYEGWANLNSLAEEMKNPKRTLPAAIIISIGSITLLYVLFNYSILRVLSYEEIHTMLQAGDFYLGTAAAMKTMGNFGGRLVSLTMIVALLGSLNGCILAFPRNYYAMSMEGHFFASFKKLHPKYAVPHYAIMAQAGISVVLVFIQELPQLIALVVFSSMLFNILTTFAVLRYRKKFPELERPYKVKGYPFTVVMITALFVGLTVNTLREDPVTSLIGVCVPLLGVGFYYYFDRRKN</sequence>
<dbReference type="Gene3D" id="1.20.1740.10">
    <property type="entry name" value="Amino acid/polyamine transporter I"/>
    <property type="match status" value="1"/>
</dbReference>
<feature type="transmembrane region" description="Helical" evidence="5">
    <location>
        <begin position="291"/>
        <end position="316"/>
    </location>
</feature>
<feature type="transmembrane region" description="Helical" evidence="5">
    <location>
        <begin position="128"/>
        <end position="146"/>
    </location>
</feature>
<feature type="transmembrane region" description="Helical" evidence="5">
    <location>
        <begin position="90"/>
        <end position="116"/>
    </location>
</feature>
<feature type="transmembrane region" description="Helical" evidence="5">
    <location>
        <begin position="12"/>
        <end position="39"/>
    </location>
</feature>
<organism evidence="6 7">
    <name type="scientific">Trichococcus palustris</name>
    <dbReference type="NCBI Taxonomy" id="140314"/>
    <lineage>
        <taxon>Bacteria</taxon>
        <taxon>Bacillati</taxon>
        <taxon>Bacillota</taxon>
        <taxon>Bacilli</taxon>
        <taxon>Lactobacillales</taxon>
        <taxon>Carnobacteriaceae</taxon>
        <taxon>Trichococcus</taxon>
    </lineage>
</organism>
<dbReference type="GO" id="GO:0016020">
    <property type="term" value="C:membrane"/>
    <property type="evidence" value="ECO:0007669"/>
    <property type="project" value="UniProtKB-SubCell"/>
</dbReference>
<evidence type="ECO:0000256" key="5">
    <source>
        <dbReference type="SAM" id="Phobius"/>
    </source>
</evidence>
<feature type="transmembrane region" description="Helical" evidence="5">
    <location>
        <begin position="45"/>
        <end position="69"/>
    </location>
</feature>